<gene>
    <name evidence="2" type="ORF">KIN20_025383</name>
</gene>
<feature type="region of interest" description="Disordered" evidence="1">
    <location>
        <begin position="98"/>
        <end position="155"/>
    </location>
</feature>
<name>A0AAD5QWX3_PARTN</name>
<dbReference type="Proteomes" id="UP001196413">
    <property type="component" value="Unassembled WGS sequence"/>
</dbReference>
<protein>
    <submittedName>
        <fullName evidence="2">Uncharacterized protein</fullName>
    </submittedName>
</protein>
<evidence type="ECO:0000313" key="2">
    <source>
        <dbReference type="EMBL" id="KAJ1365154.1"/>
    </source>
</evidence>
<dbReference type="AlphaFoldDB" id="A0AAD5QWX3"/>
<accession>A0AAD5QWX3</accession>
<proteinExistence type="predicted"/>
<feature type="compositionally biased region" description="Low complexity" evidence="1">
    <location>
        <begin position="135"/>
        <end position="145"/>
    </location>
</feature>
<dbReference type="EMBL" id="JAHQIW010005186">
    <property type="protein sequence ID" value="KAJ1365154.1"/>
    <property type="molecule type" value="Genomic_DNA"/>
</dbReference>
<evidence type="ECO:0000256" key="1">
    <source>
        <dbReference type="SAM" id="MobiDB-lite"/>
    </source>
</evidence>
<keyword evidence="3" id="KW-1185">Reference proteome</keyword>
<organism evidence="2 3">
    <name type="scientific">Parelaphostrongylus tenuis</name>
    <name type="common">Meningeal worm</name>
    <dbReference type="NCBI Taxonomy" id="148309"/>
    <lineage>
        <taxon>Eukaryota</taxon>
        <taxon>Metazoa</taxon>
        <taxon>Ecdysozoa</taxon>
        <taxon>Nematoda</taxon>
        <taxon>Chromadorea</taxon>
        <taxon>Rhabditida</taxon>
        <taxon>Rhabditina</taxon>
        <taxon>Rhabditomorpha</taxon>
        <taxon>Strongyloidea</taxon>
        <taxon>Metastrongylidae</taxon>
        <taxon>Parelaphostrongylus</taxon>
    </lineage>
</organism>
<comment type="caution">
    <text evidence="2">The sequence shown here is derived from an EMBL/GenBank/DDBJ whole genome shotgun (WGS) entry which is preliminary data.</text>
</comment>
<reference evidence="2" key="1">
    <citation type="submission" date="2021-06" db="EMBL/GenBank/DDBJ databases">
        <title>Parelaphostrongylus tenuis whole genome reference sequence.</title>
        <authorList>
            <person name="Garwood T.J."/>
            <person name="Larsen P.A."/>
            <person name="Fountain-Jones N.M."/>
            <person name="Garbe J.R."/>
            <person name="Macchietto M.G."/>
            <person name="Kania S.A."/>
            <person name="Gerhold R.W."/>
            <person name="Richards J.E."/>
            <person name="Wolf T.M."/>
        </authorList>
    </citation>
    <scope>NUCLEOTIDE SEQUENCE</scope>
    <source>
        <strain evidence="2">MNPRO001-30</strain>
        <tissue evidence="2">Meninges</tissue>
    </source>
</reference>
<sequence length="155" mass="18185">MRIKRQETQGYCRRQFRGEDTVDGNSEEMSEYGNKWKYCRSSWQTAGVVDVGLFVSPSVLRPSYLSVRPSVRQCLWTTTILKYRRMVLECEQDDQGRYGDRSMIGMREAQTRKEFRAPQGADDTSRRRDARHQPPVRLRPSVVRPHTAAARRRRS</sequence>
<evidence type="ECO:0000313" key="3">
    <source>
        <dbReference type="Proteomes" id="UP001196413"/>
    </source>
</evidence>